<dbReference type="InterPro" id="IPR011083">
    <property type="entry name" value="Phage_tail_collar_dom"/>
</dbReference>
<dbReference type="eggNOG" id="COG4675">
    <property type="taxonomic scope" value="Bacteria"/>
</dbReference>
<dbReference type="Proteomes" id="UP000013190">
    <property type="component" value="Unassembled WGS sequence"/>
</dbReference>
<name>N9M4B3_9GAMM</name>
<accession>N8PLL6</accession>
<evidence type="ECO:0000313" key="5">
    <source>
        <dbReference type="Proteomes" id="UP000013248"/>
    </source>
</evidence>
<comment type="caution">
    <text evidence="3">The sequence shown here is derived from an EMBL/GenBank/DDBJ whole genome shotgun (WGS) entry which is preliminary data.</text>
</comment>
<organism evidence="3 5">
    <name type="scientific">Acinetobacter modestus</name>
    <dbReference type="NCBI Taxonomy" id="1776740"/>
    <lineage>
        <taxon>Bacteria</taxon>
        <taxon>Pseudomonadati</taxon>
        <taxon>Pseudomonadota</taxon>
        <taxon>Gammaproteobacteria</taxon>
        <taxon>Moraxellales</taxon>
        <taxon>Moraxellaceae</taxon>
        <taxon>Acinetobacter</taxon>
    </lineage>
</organism>
<reference evidence="4" key="2">
    <citation type="submission" date="2013-02" db="EMBL/GenBank/DDBJ databases">
        <title>The Genome Sequence of Acinetobacter sp. NIPH 236.</title>
        <authorList>
            <consortium name="The Broad Institute Genome Sequencing Platform"/>
            <consortium name="The Broad Institute Genome Sequencing Center for Infectious Disease"/>
            <person name="Cerqueira G."/>
            <person name="Feldgarden M."/>
            <person name="Courvalin P."/>
            <person name="Perichon B."/>
            <person name="Grillot-Courvalin C."/>
            <person name="Clermont D."/>
            <person name="Rocha E."/>
            <person name="Yoon E.-J."/>
            <person name="Nemec A."/>
            <person name="Walker B."/>
            <person name="Young S.K."/>
            <person name="Zeng Q."/>
            <person name="Gargeya S."/>
            <person name="Fitzgerald M."/>
            <person name="Haas B."/>
            <person name="Abouelleil A."/>
            <person name="Alvarado L."/>
            <person name="Arachchi H.M."/>
            <person name="Berlin A.M."/>
            <person name="Chapman S.B."/>
            <person name="Dewar J."/>
            <person name="Goldberg J."/>
            <person name="Griggs A."/>
            <person name="Gujja S."/>
            <person name="Hansen M."/>
            <person name="Howarth C."/>
            <person name="Imamovic A."/>
            <person name="Larimer J."/>
            <person name="McCowan C."/>
            <person name="Murphy C."/>
            <person name="Neiman D."/>
            <person name="Pearson M."/>
            <person name="Priest M."/>
            <person name="Roberts A."/>
            <person name="Saif S."/>
            <person name="Shea T."/>
            <person name="Sisk P."/>
            <person name="Sykes S."/>
            <person name="Wortman J."/>
            <person name="Nusbaum C."/>
            <person name="Birren B."/>
        </authorList>
    </citation>
    <scope>NUCLEOTIDE SEQUENCE [LARGE SCALE GENOMIC DNA]</scope>
    <source>
        <strain evidence="4">NIPH 236</strain>
    </source>
</reference>
<dbReference type="Gene3D" id="3.90.1340.10">
    <property type="entry name" value="Phage tail collar domain"/>
    <property type="match status" value="1"/>
</dbReference>
<sequence>MSADPFVGEIILVPYNFVPRGWAICNGQLLSIAQYQALFSLLGTTYGGDGVRTFALPNLVNRFALGVNTNAQLGQAAGNNSTTILANNLPPHNHVIAAQTVSAAVTFTPQASSAGGNTSSPTDAIWANANDTTTGGTLDTFAQNVAQPVNMKAIQGSAQVTIPLQTTSNTGSGQPINITNPYLGLYYIISLEGIYPSRQ</sequence>
<protein>
    <recommendedName>
        <fullName evidence="1">Phage tail collar domain-containing protein</fullName>
    </recommendedName>
</protein>
<evidence type="ECO:0000259" key="1">
    <source>
        <dbReference type="Pfam" id="PF07484"/>
    </source>
</evidence>
<keyword evidence="4" id="KW-1185">Reference proteome</keyword>
<evidence type="ECO:0000313" key="2">
    <source>
        <dbReference type="EMBL" id="ENU27441.1"/>
    </source>
</evidence>
<feature type="domain" description="Phage tail collar" evidence="1">
    <location>
        <begin position="8"/>
        <end position="63"/>
    </location>
</feature>
<proteinExistence type="predicted"/>
<dbReference type="AlphaFoldDB" id="N9M4B3"/>
<dbReference type="EMBL" id="APRP01000012">
    <property type="protein sequence ID" value="ENX03378.1"/>
    <property type="molecule type" value="Genomic_DNA"/>
</dbReference>
<reference evidence="3 5" key="1">
    <citation type="submission" date="2013-02" db="EMBL/GenBank/DDBJ databases">
        <title>The Genome Sequence of Acinetobacter sp. ANC 3862.</title>
        <authorList>
            <consortium name="The Broad Institute Genome Sequencing Platform"/>
            <consortium name="The Broad Institute Genome Sequencing Center for Infectious Disease"/>
            <person name="Cerqueira G."/>
            <person name="Feldgarden M."/>
            <person name="Courvalin P."/>
            <person name="Perichon B."/>
            <person name="Grillot-Courvalin C."/>
            <person name="Clermont D."/>
            <person name="Rocha E."/>
            <person name="Yoon E.-J."/>
            <person name="Nemec A."/>
            <person name="Walker B."/>
            <person name="Young S.K."/>
            <person name="Zeng Q."/>
            <person name="Gargeya S."/>
            <person name="Fitzgerald M."/>
            <person name="Haas B."/>
            <person name="Abouelleil A."/>
            <person name="Alvarado L."/>
            <person name="Arachchi H.M."/>
            <person name="Berlin A.M."/>
            <person name="Chapman S.B."/>
            <person name="Dewar J."/>
            <person name="Goldberg J."/>
            <person name="Griggs A."/>
            <person name="Gujja S."/>
            <person name="Hansen M."/>
            <person name="Howarth C."/>
            <person name="Imamovic A."/>
            <person name="Larimer J."/>
            <person name="McCowan C."/>
            <person name="Murphy C."/>
            <person name="Neiman D."/>
            <person name="Pearson M."/>
            <person name="Priest M."/>
            <person name="Roberts A."/>
            <person name="Saif S."/>
            <person name="Shea T."/>
            <person name="Sisk P."/>
            <person name="Sykes S."/>
            <person name="Wortman J."/>
            <person name="Nusbaum C."/>
            <person name="Birren B."/>
        </authorList>
    </citation>
    <scope>NUCLEOTIDE SEQUENCE [LARGE SCALE GENOMIC DNA]</scope>
    <source>
        <strain evidence="3 5">ANC 3862</strain>
    </source>
</reference>
<evidence type="ECO:0000313" key="3">
    <source>
        <dbReference type="EMBL" id="ENX03378.1"/>
    </source>
</evidence>
<dbReference type="HOGENOM" id="CLU_087872_1_1_6"/>
<accession>N9M4B3</accession>
<dbReference type="RefSeq" id="WP_004661524.1">
    <property type="nucleotide sequence ID" value="NZ_BMDV01000002.1"/>
</dbReference>
<dbReference type="Pfam" id="PF07484">
    <property type="entry name" value="Collar"/>
    <property type="match status" value="1"/>
</dbReference>
<dbReference type="EMBL" id="APOJ01000022">
    <property type="protein sequence ID" value="ENU27441.1"/>
    <property type="molecule type" value="Genomic_DNA"/>
</dbReference>
<evidence type="ECO:0000313" key="4">
    <source>
        <dbReference type="Proteomes" id="UP000013190"/>
    </source>
</evidence>
<dbReference type="SUPFAM" id="SSF88874">
    <property type="entry name" value="Receptor-binding domain of short tail fibre protein gp12"/>
    <property type="match status" value="1"/>
</dbReference>
<gene>
    <name evidence="3" type="ORF">F900_00968</name>
    <name evidence="2" type="ORF">F992_01555</name>
</gene>
<dbReference type="PATRIC" id="fig|1217705.3.peg.929"/>
<dbReference type="Proteomes" id="UP000013248">
    <property type="component" value="Unassembled WGS sequence"/>
</dbReference>
<dbReference type="InterPro" id="IPR037053">
    <property type="entry name" value="Phage_tail_collar_dom_sf"/>
</dbReference>
<dbReference type="GeneID" id="92834962"/>
<reference evidence="2 4" key="3">
    <citation type="journal article" date="2016" name="Int. J. Syst. Evol. Microbiol.">
        <title>Taxonomy of haemolytic and/or proteolytic strains of the genus Acinetobacter with the proposal of Acinetobacter courvalinii sp. nov. (genomic species 14 sensu Bouvet &amp; Jeanjean), Acinetobacter dispersus sp. nov. (genomic species 17), Acinetobacter modestus sp. nov., Acinetobacter proteolyticus sp. nov. and Acinetobacter vivianii sp. nov.</title>
        <authorList>
            <person name="Nemec A."/>
            <person name="Radolfova-Krizova L."/>
            <person name="Maixnerova M."/>
            <person name="Vrestiakova E."/>
            <person name="Jezek P."/>
            <person name="Sedo O."/>
        </authorList>
    </citation>
    <scope>NUCLEOTIDE SEQUENCE [LARGE SCALE GENOMIC DNA]</scope>
    <source>
        <strain evidence="2 4">NIPH 236</strain>
    </source>
</reference>